<evidence type="ECO:0000313" key="3">
    <source>
        <dbReference type="Proteomes" id="UP001519342"/>
    </source>
</evidence>
<dbReference type="RefSeq" id="WP_209512784.1">
    <property type="nucleotide sequence ID" value="NZ_JAGGKS010000010.1"/>
</dbReference>
<accession>A0ABS4GH94</accession>
<dbReference type="Gene3D" id="3.30.420.10">
    <property type="entry name" value="Ribonuclease H-like superfamily/Ribonuclease H"/>
    <property type="match status" value="1"/>
</dbReference>
<name>A0ABS4GH94_9FIRM</name>
<dbReference type="SUPFAM" id="SSF53098">
    <property type="entry name" value="Ribonuclease H-like"/>
    <property type="match status" value="1"/>
</dbReference>
<dbReference type="Proteomes" id="UP001519342">
    <property type="component" value="Unassembled WGS sequence"/>
</dbReference>
<evidence type="ECO:0000313" key="2">
    <source>
        <dbReference type="EMBL" id="MBP1927066.1"/>
    </source>
</evidence>
<dbReference type="InterPro" id="IPR036397">
    <property type="entry name" value="RNaseH_sf"/>
</dbReference>
<dbReference type="PANTHER" id="PTHR38462:SF1">
    <property type="entry name" value="YPRB RIBONUCLEASE H-LIKE DOMAIN-CONTAINING PROTEIN"/>
    <property type="match status" value="1"/>
</dbReference>
<organism evidence="2 3">
    <name type="scientific">Sedimentibacter acidaminivorans</name>
    <dbReference type="NCBI Taxonomy" id="913099"/>
    <lineage>
        <taxon>Bacteria</taxon>
        <taxon>Bacillati</taxon>
        <taxon>Bacillota</taxon>
        <taxon>Tissierellia</taxon>
        <taxon>Sedimentibacter</taxon>
    </lineage>
</organism>
<feature type="domain" description="YprB ribonuclease H-like" evidence="1">
    <location>
        <begin position="26"/>
        <end position="193"/>
    </location>
</feature>
<reference evidence="2 3" key="1">
    <citation type="submission" date="2021-03" db="EMBL/GenBank/DDBJ databases">
        <title>Genomic Encyclopedia of Type Strains, Phase IV (KMG-IV): sequencing the most valuable type-strain genomes for metagenomic binning, comparative biology and taxonomic classification.</title>
        <authorList>
            <person name="Goeker M."/>
        </authorList>
    </citation>
    <scope>NUCLEOTIDE SEQUENCE [LARGE SCALE GENOMIC DNA]</scope>
    <source>
        <strain evidence="2 3">DSM 24004</strain>
    </source>
</reference>
<dbReference type="InterPro" id="IPR012337">
    <property type="entry name" value="RNaseH-like_sf"/>
</dbReference>
<dbReference type="InterPro" id="IPR038720">
    <property type="entry name" value="YprB_RNase_H-like_dom"/>
</dbReference>
<protein>
    <submittedName>
        <fullName evidence="2">Uncharacterized protein YprB with RNaseH-like and TPR domain</fullName>
    </submittedName>
</protein>
<proteinExistence type="predicted"/>
<dbReference type="EMBL" id="JAGGKS010000010">
    <property type="protein sequence ID" value="MBP1927066.1"/>
    <property type="molecule type" value="Genomic_DNA"/>
</dbReference>
<comment type="caution">
    <text evidence="2">The sequence shown here is derived from an EMBL/GenBank/DDBJ whole genome shotgun (WGS) entry which is preliminary data.</text>
</comment>
<dbReference type="PANTHER" id="PTHR38462">
    <property type="entry name" value="EXONUCLEASE-LIKE PROTEIN"/>
    <property type="match status" value="1"/>
</dbReference>
<dbReference type="Pfam" id="PF13482">
    <property type="entry name" value="RNase_H_2"/>
    <property type="match status" value="1"/>
</dbReference>
<sequence length="321" mass="38611">MIVKYTDIENIETKDKYINELLRDAFFFDIETTGLSREYSNIISITTLLMEDNKYKVYQLYCEYKIDEKEVIKYFKDLVRTKKYVVTYNGNNFDIPFIINKCKQNDINFNWDLFVKIDLYSDMKNIRNKIDIINLKLKTVEEFFGIKRYDTITGQDVLVLYEAYCIEPKKEFSQLILQHNYEDVYNLAILFKKIFNLYDKIIISNDLIVKLNYSDFVFKKNTLLGNYHVISTLEKNYIHRAFNFDLKFDKYSQILKIDIPFKFYKDQKIGEFYYLNNDDYNIANYTIIEGIKRNLIPLKLNDKVYNENILKIVKSILSSIF</sequence>
<evidence type="ECO:0000259" key="1">
    <source>
        <dbReference type="Pfam" id="PF13482"/>
    </source>
</evidence>
<gene>
    <name evidence="2" type="ORF">J2Z76_002939</name>
</gene>
<keyword evidence="3" id="KW-1185">Reference proteome</keyword>